<name>D9SRB3_CLOC7</name>
<dbReference type="KEGG" id="ccb:Clocel_2638"/>
<dbReference type="STRING" id="573061.Clocel_2638"/>
<protein>
    <submittedName>
        <fullName evidence="1">Uncharacterized protein</fullName>
    </submittedName>
</protein>
<dbReference type="HOGENOM" id="CLU_1923976_0_0_9"/>
<dbReference type="AlphaFoldDB" id="D9SRB3"/>
<evidence type="ECO:0000313" key="2">
    <source>
        <dbReference type="Proteomes" id="UP000002730"/>
    </source>
</evidence>
<reference evidence="1 2" key="1">
    <citation type="submission" date="2010-08" db="EMBL/GenBank/DDBJ databases">
        <title>Complete sequence of Clostridium cellulovorans 743B.</title>
        <authorList>
            <consortium name="US DOE Joint Genome Institute"/>
            <person name="Lucas S."/>
            <person name="Copeland A."/>
            <person name="Lapidus A."/>
            <person name="Cheng J.-F."/>
            <person name="Bruce D."/>
            <person name="Goodwin L."/>
            <person name="Pitluck S."/>
            <person name="Chertkov O."/>
            <person name="Detter J.C."/>
            <person name="Han C."/>
            <person name="Tapia R."/>
            <person name="Land M."/>
            <person name="Hauser L."/>
            <person name="Chang Y.-J."/>
            <person name="Jeffries C."/>
            <person name="Kyrpides N."/>
            <person name="Ivanova N."/>
            <person name="Mikhailova N."/>
            <person name="Hemme C.L."/>
            <person name="Woyke T."/>
        </authorList>
    </citation>
    <scope>NUCLEOTIDE SEQUENCE [LARGE SCALE GENOMIC DNA]</scope>
    <source>
        <strain evidence="2">ATCC 35296 / DSM 3052 / OCM 3 / 743B</strain>
    </source>
</reference>
<dbReference type="EMBL" id="CP002160">
    <property type="protein sequence ID" value="ADL52342.1"/>
    <property type="molecule type" value="Genomic_DNA"/>
</dbReference>
<organism evidence="1 2">
    <name type="scientific">Clostridium cellulovorans (strain ATCC 35296 / DSM 3052 / OCM 3 / 743B)</name>
    <dbReference type="NCBI Taxonomy" id="573061"/>
    <lineage>
        <taxon>Bacteria</taxon>
        <taxon>Bacillati</taxon>
        <taxon>Bacillota</taxon>
        <taxon>Clostridia</taxon>
        <taxon>Eubacteriales</taxon>
        <taxon>Clostridiaceae</taxon>
        <taxon>Clostridium</taxon>
    </lineage>
</organism>
<keyword evidence="2" id="KW-1185">Reference proteome</keyword>
<dbReference type="eggNOG" id="ENOG5031TPQ">
    <property type="taxonomic scope" value="Bacteria"/>
</dbReference>
<accession>D9SRB3</accession>
<evidence type="ECO:0000313" key="1">
    <source>
        <dbReference type="EMBL" id="ADL52342.1"/>
    </source>
</evidence>
<sequence length="145" mass="17089">MIPTILGNNIKYGVNFMKEQFESEFCSVIYKSSEKVVLLTWKKFCAYDDYRNPTTFALELLRKYKDSQFVVDARNGFEDDKADVEWGFKVLLPEMSKTTCKKVVFILNEVSTIEDEMNMWKKEFNKYFTVKDVLSYDEAIAYLKA</sequence>
<proteinExistence type="predicted"/>
<gene>
    <name evidence="1" type="ordered locus">Clocel_2638</name>
</gene>
<dbReference type="Proteomes" id="UP000002730">
    <property type="component" value="Chromosome"/>
</dbReference>